<dbReference type="InParanoid" id="F4RZ57"/>
<keyword evidence="2" id="KW-1185">Reference proteome</keyword>
<sequence>MTGKSPHADISDEYTNLHPQIGVFTGIHQSVRLPQSWTVLRAGRLCHWQTYQRICVPTSKSKVRVRIQFACHRVVNYQKHFMILGLCEIEYIGGAMDVFDAPSGAN</sequence>
<dbReference type="KEGG" id="mlr:MELLADRAFT_110250"/>
<dbReference type="AlphaFoldDB" id="F4RZ57"/>
<dbReference type="Proteomes" id="UP000001072">
    <property type="component" value="Unassembled WGS sequence"/>
</dbReference>
<dbReference type="VEuPathDB" id="FungiDB:MELLADRAFT_110250"/>
<gene>
    <name evidence="1" type="ORF">MELLADRAFT_110250</name>
</gene>
<organism evidence="2">
    <name type="scientific">Melampsora larici-populina (strain 98AG31 / pathotype 3-4-7)</name>
    <name type="common">Poplar leaf rust fungus</name>
    <dbReference type="NCBI Taxonomy" id="747676"/>
    <lineage>
        <taxon>Eukaryota</taxon>
        <taxon>Fungi</taxon>
        <taxon>Dikarya</taxon>
        <taxon>Basidiomycota</taxon>
        <taxon>Pucciniomycotina</taxon>
        <taxon>Pucciniomycetes</taxon>
        <taxon>Pucciniales</taxon>
        <taxon>Melampsoraceae</taxon>
        <taxon>Melampsora</taxon>
    </lineage>
</organism>
<dbReference type="RefSeq" id="XP_007414337.1">
    <property type="nucleotide sequence ID" value="XM_007414275.1"/>
</dbReference>
<evidence type="ECO:0000313" key="2">
    <source>
        <dbReference type="Proteomes" id="UP000001072"/>
    </source>
</evidence>
<accession>F4RZ57</accession>
<evidence type="ECO:0000313" key="1">
    <source>
        <dbReference type="EMBL" id="EGG02352.1"/>
    </source>
</evidence>
<protein>
    <submittedName>
        <fullName evidence="1">Uncharacterized protein</fullName>
    </submittedName>
</protein>
<dbReference type="EMBL" id="GL883131">
    <property type="protein sequence ID" value="EGG02352.1"/>
    <property type="molecule type" value="Genomic_DNA"/>
</dbReference>
<proteinExistence type="predicted"/>
<name>F4RZ57_MELLP</name>
<dbReference type="HOGENOM" id="CLU_2223824_0_0_1"/>
<reference evidence="2" key="1">
    <citation type="journal article" date="2011" name="Proc. Natl. Acad. Sci. U.S.A.">
        <title>Obligate biotrophy features unraveled by the genomic analysis of rust fungi.</title>
        <authorList>
            <person name="Duplessis S."/>
            <person name="Cuomo C.A."/>
            <person name="Lin Y.-C."/>
            <person name="Aerts A."/>
            <person name="Tisserant E."/>
            <person name="Veneault-Fourrey C."/>
            <person name="Joly D.L."/>
            <person name="Hacquard S."/>
            <person name="Amselem J."/>
            <person name="Cantarel B.L."/>
            <person name="Chiu R."/>
            <person name="Coutinho P.M."/>
            <person name="Feau N."/>
            <person name="Field M."/>
            <person name="Frey P."/>
            <person name="Gelhaye E."/>
            <person name="Goldberg J."/>
            <person name="Grabherr M.G."/>
            <person name="Kodira C.D."/>
            <person name="Kohler A."/>
            <person name="Kuees U."/>
            <person name="Lindquist E.A."/>
            <person name="Lucas S.M."/>
            <person name="Mago R."/>
            <person name="Mauceli E."/>
            <person name="Morin E."/>
            <person name="Murat C."/>
            <person name="Pangilinan J.L."/>
            <person name="Park R."/>
            <person name="Pearson M."/>
            <person name="Quesneville H."/>
            <person name="Rouhier N."/>
            <person name="Sakthikumar S."/>
            <person name="Salamov A.A."/>
            <person name="Schmutz J."/>
            <person name="Selles B."/>
            <person name="Shapiro H."/>
            <person name="Tanguay P."/>
            <person name="Tuskan G.A."/>
            <person name="Henrissat B."/>
            <person name="Van de Peer Y."/>
            <person name="Rouze P."/>
            <person name="Ellis J.G."/>
            <person name="Dodds P.N."/>
            <person name="Schein J.E."/>
            <person name="Zhong S."/>
            <person name="Hamelin R.C."/>
            <person name="Grigoriev I.V."/>
            <person name="Szabo L.J."/>
            <person name="Martin F."/>
        </authorList>
    </citation>
    <scope>NUCLEOTIDE SEQUENCE [LARGE SCALE GENOMIC DNA]</scope>
    <source>
        <strain evidence="2">98AG31 / pathotype 3-4-7</strain>
    </source>
</reference>
<dbReference type="GeneID" id="18924014"/>